<organism evidence="3 4">
    <name type="scientific">Microthyrium microscopicum</name>
    <dbReference type="NCBI Taxonomy" id="703497"/>
    <lineage>
        <taxon>Eukaryota</taxon>
        <taxon>Fungi</taxon>
        <taxon>Dikarya</taxon>
        <taxon>Ascomycota</taxon>
        <taxon>Pezizomycotina</taxon>
        <taxon>Dothideomycetes</taxon>
        <taxon>Dothideomycetes incertae sedis</taxon>
        <taxon>Microthyriales</taxon>
        <taxon>Microthyriaceae</taxon>
        <taxon>Microthyrium</taxon>
    </lineage>
</organism>
<keyword evidence="4" id="KW-1185">Reference proteome</keyword>
<dbReference type="AlphaFoldDB" id="A0A6A6U4X2"/>
<feature type="transmembrane region" description="Helical" evidence="2">
    <location>
        <begin position="20"/>
        <end position="41"/>
    </location>
</feature>
<evidence type="ECO:0000256" key="1">
    <source>
        <dbReference type="SAM" id="MobiDB-lite"/>
    </source>
</evidence>
<keyword evidence="2" id="KW-0812">Transmembrane</keyword>
<evidence type="ECO:0000313" key="4">
    <source>
        <dbReference type="Proteomes" id="UP000799302"/>
    </source>
</evidence>
<name>A0A6A6U4X2_9PEZI</name>
<feature type="compositionally biased region" description="Acidic residues" evidence="1">
    <location>
        <begin position="136"/>
        <end position="145"/>
    </location>
</feature>
<dbReference type="EMBL" id="MU004238">
    <property type="protein sequence ID" value="KAF2666487.1"/>
    <property type="molecule type" value="Genomic_DNA"/>
</dbReference>
<dbReference type="Proteomes" id="UP000799302">
    <property type="component" value="Unassembled WGS sequence"/>
</dbReference>
<sequence>MLDGSHAKDRSAAAKEPVPVFQLSGLVVLLALSGIVVPIPYRVDRRQSRHITKMKEFNGKHYHLEDLMPWRGNCRSSKRKVARESENESTEQYECQFESDGDLCETSLSERLDQKVARESENKSTDEYEFARESESETTDEYECQSESDGDLCETLLSERLDREVARISENVSTDEYECQSESDGDLCETSLSEGSDLFLVYWDINLSA</sequence>
<keyword evidence="2" id="KW-0472">Membrane</keyword>
<feature type="region of interest" description="Disordered" evidence="1">
    <location>
        <begin position="117"/>
        <end position="145"/>
    </location>
</feature>
<proteinExistence type="predicted"/>
<evidence type="ECO:0000313" key="3">
    <source>
        <dbReference type="EMBL" id="KAF2666487.1"/>
    </source>
</evidence>
<gene>
    <name evidence="3" type="ORF">BT63DRAFT_457437</name>
</gene>
<reference evidence="3" key="1">
    <citation type="journal article" date="2020" name="Stud. Mycol.">
        <title>101 Dothideomycetes genomes: a test case for predicting lifestyles and emergence of pathogens.</title>
        <authorList>
            <person name="Haridas S."/>
            <person name="Albert R."/>
            <person name="Binder M."/>
            <person name="Bloem J."/>
            <person name="Labutti K."/>
            <person name="Salamov A."/>
            <person name="Andreopoulos B."/>
            <person name="Baker S."/>
            <person name="Barry K."/>
            <person name="Bills G."/>
            <person name="Bluhm B."/>
            <person name="Cannon C."/>
            <person name="Castanera R."/>
            <person name="Culley D."/>
            <person name="Daum C."/>
            <person name="Ezra D."/>
            <person name="Gonzalez J."/>
            <person name="Henrissat B."/>
            <person name="Kuo A."/>
            <person name="Liang C."/>
            <person name="Lipzen A."/>
            <person name="Lutzoni F."/>
            <person name="Magnuson J."/>
            <person name="Mondo S."/>
            <person name="Nolan M."/>
            <person name="Ohm R."/>
            <person name="Pangilinan J."/>
            <person name="Park H.-J."/>
            <person name="Ramirez L."/>
            <person name="Alfaro M."/>
            <person name="Sun H."/>
            <person name="Tritt A."/>
            <person name="Yoshinaga Y."/>
            <person name="Zwiers L.-H."/>
            <person name="Turgeon B."/>
            <person name="Goodwin S."/>
            <person name="Spatafora J."/>
            <person name="Crous P."/>
            <person name="Grigoriev I."/>
        </authorList>
    </citation>
    <scope>NUCLEOTIDE SEQUENCE</scope>
    <source>
        <strain evidence="3">CBS 115976</strain>
    </source>
</reference>
<evidence type="ECO:0000256" key="2">
    <source>
        <dbReference type="SAM" id="Phobius"/>
    </source>
</evidence>
<accession>A0A6A6U4X2</accession>
<feature type="compositionally biased region" description="Basic and acidic residues" evidence="1">
    <location>
        <begin position="117"/>
        <end position="135"/>
    </location>
</feature>
<protein>
    <submittedName>
        <fullName evidence="3">Uncharacterized protein</fullName>
    </submittedName>
</protein>
<keyword evidence="2" id="KW-1133">Transmembrane helix</keyword>